<dbReference type="Gene3D" id="2.60.120.10">
    <property type="entry name" value="Jelly Rolls"/>
    <property type="match status" value="1"/>
</dbReference>
<dbReference type="InterPro" id="IPR011051">
    <property type="entry name" value="RmlC_Cupin_sf"/>
</dbReference>
<dbReference type="Proteomes" id="UP001177341">
    <property type="component" value="Unassembled WGS sequence"/>
</dbReference>
<dbReference type="SUPFAM" id="SSF51182">
    <property type="entry name" value="RmlC-like cupins"/>
    <property type="match status" value="1"/>
</dbReference>
<keyword evidence="2" id="KW-0238">DNA-binding</keyword>
<dbReference type="EMBL" id="JAUYVO010000005">
    <property type="protein sequence ID" value="MDP2522760.1"/>
    <property type="molecule type" value="Genomic_DNA"/>
</dbReference>
<accession>A0AAW7XM91</accession>
<dbReference type="InterPro" id="IPR018060">
    <property type="entry name" value="HTH_AraC"/>
</dbReference>
<gene>
    <name evidence="6" type="ORF">Q4490_16655</name>
    <name evidence="7" type="ORF">Q8W30_09295</name>
</gene>
<dbReference type="InterPro" id="IPR003313">
    <property type="entry name" value="AraC-bd"/>
</dbReference>
<evidence type="ECO:0000259" key="5">
    <source>
        <dbReference type="PROSITE" id="PS01124"/>
    </source>
</evidence>
<dbReference type="GO" id="GO:0003700">
    <property type="term" value="F:DNA-binding transcription factor activity"/>
    <property type="evidence" value="ECO:0007669"/>
    <property type="project" value="InterPro"/>
</dbReference>
<dbReference type="Gene3D" id="1.10.10.60">
    <property type="entry name" value="Homeodomain-like"/>
    <property type="match status" value="1"/>
</dbReference>
<dbReference type="PANTHER" id="PTHR43280">
    <property type="entry name" value="ARAC-FAMILY TRANSCRIPTIONAL REGULATOR"/>
    <property type="match status" value="1"/>
</dbReference>
<evidence type="ECO:0000256" key="4">
    <source>
        <dbReference type="ARBA" id="ARBA00023163"/>
    </source>
</evidence>
<dbReference type="InterPro" id="IPR020449">
    <property type="entry name" value="Tscrpt_reg_AraC-type_HTH"/>
</dbReference>
<dbReference type="InterPro" id="IPR047264">
    <property type="entry name" value="Cupin_HpaA-like_N"/>
</dbReference>
<dbReference type="PANTHER" id="PTHR43280:SF32">
    <property type="entry name" value="TRANSCRIPTIONAL REGULATORY PROTEIN"/>
    <property type="match status" value="1"/>
</dbReference>
<organism evidence="6 8">
    <name type="scientific">Neptunomonas phycophila</name>
    <dbReference type="NCBI Taxonomy" id="1572645"/>
    <lineage>
        <taxon>Bacteria</taxon>
        <taxon>Pseudomonadati</taxon>
        <taxon>Pseudomonadota</taxon>
        <taxon>Gammaproteobacteria</taxon>
        <taxon>Oceanospirillales</taxon>
        <taxon>Oceanospirillaceae</taxon>
        <taxon>Neptunomonas</taxon>
    </lineage>
</organism>
<evidence type="ECO:0000256" key="1">
    <source>
        <dbReference type="ARBA" id="ARBA00023015"/>
    </source>
</evidence>
<keyword evidence="4" id="KW-0804">Transcription</keyword>
<name>A0AAW7XM91_9GAMM</name>
<keyword evidence="9" id="KW-1185">Reference proteome</keyword>
<evidence type="ECO:0000256" key="2">
    <source>
        <dbReference type="ARBA" id="ARBA00023125"/>
    </source>
</evidence>
<dbReference type="InterPro" id="IPR014710">
    <property type="entry name" value="RmlC-like_jellyroll"/>
</dbReference>
<dbReference type="InterPro" id="IPR009057">
    <property type="entry name" value="Homeodomain-like_sf"/>
</dbReference>
<evidence type="ECO:0000313" key="8">
    <source>
        <dbReference type="Proteomes" id="UP001169862"/>
    </source>
</evidence>
<reference evidence="6" key="1">
    <citation type="submission" date="2023-07" db="EMBL/GenBank/DDBJ databases">
        <title>Genome content predicts the carbon catabolic preferences of heterotrophic bacteria.</title>
        <authorList>
            <person name="Gralka M."/>
        </authorList>
    </citation>
    <scope>NUCLEOTIDE SEQUENCE</scope>
    <source>
        <strain evidence="7">5G01</strain>
        <strain evidence="6">I2M16</strain>
    </source>
</reference>
<keyword evidence="3" id="KW-0010">Activator</keyword>
<evidence type="ECO:0000313" key="6">
    <source>
        <dbReference type="EMBL" id="MDO6455195.1"/>
    </source>
</evidence>
<dbReference type="Pfam" id="PF12833">
    <property type="entry name" value="HTH_18"/>
    <property type="match status" value="1"/>
</dbReference>
<dbReference type="AlphaFoldDB" id="A0AAW7XM91"/>
<keyword evidence="1" id="KW-0805">Transcription regulation</keyword>
<comment type="caution">
    <text evidence="6">The sequence shown here is derived from an EMBL/GenBank/DDBJ whole genome shotgun (WGS) entry which is preliminary data.</text>
</comment>
<dbReference type="Pfam" id="PF02311">
    <property type="entry name" value="AraC_binding"/>
    <property type="match status" value="1"/>
</dbReference>
<dbReference type="PROSITE" id="PS01124">
    <property type="entry name" value="HTH_ARAC_FAMILY_2"/>
    <property type="match status" value="1"/>
</dbReference>
<dbReference type="RefSeq" id="WP_075180264.1">
    <property type="nucleotide sequence ID" value="NZ_CAXPFL010000007.1"/>
</dbReference>
<evidence type="ECO:0000313" key="9">
    <source>
        <dbReference type="Proteomes" id="UP001177341"/>
    </source>
</evidence>
<protein>
    <submittedName>
        <fullName evidence="6">Helix-turn-helix domain-containing protein</fullName>
    </submittedName>
</protein>
<proteinExistence type="predicted"/>
<dbReference type="CDD" id="cd06999">
    <property type="entry name" value="cupin_HpaA-like_N"/>
    <property type="match status" value="1"/>
</dbReference>
<evidence type="ECO:0000256" key="3">
    <source>
        <dbReference type="ARBA" id="ARBA00023159"/>
    </source>
</evidence>
<feature type="domain" description="HTH araC/xylS-type" evidence="5">
    <location>
        <begin position="197"/>
        <end position="295"/>
    </location>
</feature>
<sequence length="306" mass="35603">MDTKTDFSKIPHFSLYGEELAIDDPSFIHIENIAHRSQDNGWYIRPHRHGKMFQMIVILNGKTDLRLDEQKITINKPSVITIPTGCVHGFRFAPNTEGIVLTLADSVLNTPQFEHLNQTFGVLLSHPQVLKIDTENGFLEQIMWLLEQIKWELQHPNMGRALMCEWHAMSLLLIVRRIHDILGSETREESLRSQQISHLKQLIEQNFRNQWNVQEYADAIGITTTTLNRITLQHLNKTVKTLLLERTMLEAKRRLIYTRSNLDQIAYDLGFKDPAYFSRFFKRETGLTPGQMRKEMSHDDSPLLTT</sequence>
<dbReference type="PRINTS" id="PR00032">
    <property type="entry name" value="HTHARAC"/>
</dbReference>
<dbReference type="SMART" id="SM00342">
    <property type="entry name" value="HTH_ARAC"/>
    <property type="match status" value="1"/>
</dbReference>
<evidence type="ECO:0000313" key="7">
    <source>
        <dbReference type="EMBL" id="MDP2522760.1"/>
    </source>
</evidence>
<dbReference type="EMBL" id="JAUOPG010000013">
    <property type="protein sequence ID" value="MDO6455195.1"/>
    <property type="molecule type" value="Genomic_DNA"/>
</dbReference>
<dbReference type="GO" id="GO:0043565">
    <property type="term" value="F:sequence-specific DNA binding"/>
    <property type="evidence" value="ECO:0007669"/>
    <property type="project" value="InterPro"/>
</dbReference>
<dbReference type="Proteomes" id="UP001169862">
    <property type="component" value="Unassembled WGS sequence"/>
</dbReference>
<dbReference type="SUPFAM" id="SSF46689">
    <property type="entry name" value="Homeodomain-like"/>
    <property type="match status" value="1"/>
</dbReference>